<dbReference type="Proteomes" id="UP001340816">
    <property type="component" value="Chromosome"/>
</dbReference>
<dbReference type="GO" id="GO:0051213">
    <property type="term" value="F:dioxygenase activity"/>
    <property type="evidence" value="ECO:0007669"/>
    <property type="project" value="UniProtKB-KW"/>
</dbReference>
<evidence type="ECO:0000256" key="1">
    <source>
        <dbReference type="SAM" id="MobiDB-lite"/>
    </source>
</evidence>
<reference evidence="2 3" key="1">
    <citation type="submission" date="2022-10" db="EMBL/GenBank/DDBJ databases">
        <title>The complete genomes of actinobacterial strains from the NBC collection.</title>
        <authorList>
            <person name="Joergensen T.S."/>
            <person name="Alvarez Arevalo M."/>
            <person name="Sterndorff E.B."/>
            <person name="Faurdal D."/>
            <person name="Vuksanovic O."/>
            <person name="Mourched A.-S."/>
            <person name="Charusanti P."/>
            <person name="Shaw S."/>
            <person name="Blin K."/>
            <person name="Weber T."/>
        </authorList>
    </citation>
    <scope>NUCLEOTIDE SEQUENCE [LARGE SCALE GENOMIC DNA]</scope>
    <source>
        <strain evidence="2 3">NBC 01752</strain>
    </source>
</reference>
<keyword evidence="2" id="KW-0560">Oxidoreductase</keyword>
<dbReference type="PANTHER" id="PTHR20883:SF48">
    <property type="entry name" value="ECTOINE DIOXYGENASE"/>
    <property type="match status" value="1"/>
</dbReference>
<gene>
    <name evidence="2" type="ORF">OHB35_06645</name>
</gene>
<evidence type="ECO:0000313" key="2">
    <source>
        <dbReference type="EMBL" id="WSD12933.1"/>
    </source>
</evidence>
<feature type="compositionally biased region" description="Gly residues" evidence="1">
    <location>
        <begin position="14"/>
        <end position="27"/>
    </location>
</feature>
<feature type="region of interest" description="Disordered" evidence="1">
    <location>
        <begin position="260"/>
        <end position="289"/>
    </location>
</feature>
<organism evidence="2 3">
    <name type="scientific">Streptomyces phaeochromogenes</name>
    <dbReference type="NCBI Taxonomy" id="1923"/>
    <lineage>
        <taxon>Bacteria</taxon>
        <taxon>Bacillati</taxon>
        <taxon>Actinomycetota</taxon>
        <taxon>Actinomycetes</taxon>
        <taxon>Kitasatosporales</taxon>
        <taxon>Streptomycetaceae</taxon>
        <taxon>Streptomyces</taxon>
        <taxon>Streptomyces phaeochromogenes group</taxon>
    </lineage>
</organism>
<sequence>MTVTDTDRDATTEAGGGATTEVGGGASGDVVRRFEEDGFTVARGLFAPAEIDALCAEFDALHAGGPVPGHFEPRATETTGRADPLHAYPRVMNPHRINDLALRHLLEPRLRDILEPLLGEEVLAAQSMFYFKPPGARGQALHQDNFYLRVEPGTCVAAWVACDVIDRENGGLEVVPGTHRMDVFCPEEADEGLSFAREYVPPPPGLAPVPVDMEPGDVLFFNGSLVHGSQPNHSADRFRRSYIGHYVGRSAERIGRHYPTLTMSGEPVPMRESEGAGPCGTEFEPAGPH</sequence>
<name>A0ABZ1H5M8_STRPH</name>
<feature type="compositionally biased region" description="Basic and acidic residues" evidence="1">
    <location>
        <begin position="1"/>
        <end position="11"/>
    </location>
</feature>
<accession>A0ABZ1H5M8</accession>
<protein>
    <submittedName>
        <fullName evidence="2">Phytanoyl-CoA dioxygenase family protein</fullName>
    </submittedName>
</protein>
<dbReference type="EMBL" id="CP109135">
    <property type="protein sequence ID" value="WSD12933.1"/>
    <property type="molecule type" value="Genomic_DNA"/>
</dbReference>
<dbReference type="SUPFAM" id="SSF51197">
    <property type="entry name" value="Clavaminate synthase-like"/>
    <property type="match status" value="1"/>
</dbReference>
<keyword evidence="3" id="KW-1185">Reference proteome</keyword>
<dbReference type="Pfam" id="PF05721">
    <property type="entry name" value="PhyH"/>
    <property type="match status" value="1"/>
</dbReference>
<dbReference type="PANTHER" id="PTHR20883">
    <property type="entry name" value="PHYTANOYL-COA DIOXYGENASE DOMAIN CONTAINING 1"/>
    <property type="match status" value="1"/>
</dbReference>
<evidence type="ECO:0000313" key="3">
    <source>
        <dbReference type="Proteomes" id="UP001340816"/>
    </source>
</evidence>
<dbReference type="RefSeq" id="WP_326758137.1">
    <property type="nucleotide sequence ID" value="NZ_CP109135.1"/>
</dbReference>
<dbReference type="Gene3D" id="2.60.120.620">
    <property type="entry name" value="q2cbj1_9rhob like domain"/>
    <property type="match status" value="1"/>
</dbReference>
<dbReference type="InterPro" id="IPR008775">
    <property type="entry name" value="Phytyl_CoA_dOase-like"/>
</dbReference>
<keyword evidence="2" id="KW-0223">Dioxygenase</keyword>
<feature type="region of interest" description="Disordered" evidence="1">
    <location>
        <begin position="1"/>
        <end position="29"/>
    </location>
</feature>
<proteinExistence type="predicted"/>